<dbReference type="GO" id="GO:0005524">
    <property type="term" value="F:ATP binding"/>
    <property type="evidence" value="ECO:0007669"/>
    <property type="project" value="UniProtKB-KW"/>
</dbReference>
<dbReference type="Gene3D" id="3.30.565.10">
    <property type="entry name" value="Histidine kinase-like ATPase, C-terminal domain"/>
    <property type="match status" value="1"/>
</dbReference>
<gene>
    <name evidence="13" type="ORF">AVDCRST_MAG66-538</name>
</gene>
<evidence type="ECO:0000256" key="9">
    <source>
        <dbReference type="SAM" id="MobiDB-lite"/>
    </source>
</evidence>
<dbReference type="Gene3D" id="1.20.5.1930">
    <property type="match status" value="1"/>
</dbReference>
<dbReference type="AlphaFoldDB" id="A0A6J4NDV1"/>
<dbReference type="CDD" id="cd16917">
    <property type="entry name" value="HATPase_UhpB-NarQ-NarX-like"/>
    <property type="match status" value="1"/>
</dbReference>
<evidence type="ECO:0000256" key="5">
    <source>
        <dbReference type="ARBA" id="ARBA00022741"/>
    </source>
</evidence>
<keyword evidence="4" id="KW-0808">Transferase</keyword>
<keyword evidence="8" id="KW-0902">Two-component regulatory system</keyword>
<accession>A0A6J4NDV1</accession>
<evidence type="ECO:0000256" key="8">
    <source>
        <dbReference type="ARBA" id="ARBA00023012"/>
    </source>
</evidence>
<dbReference type="Pfam" id="PF07730">
    <property type="entry name" value="HisKA_3"/>
    <property type="match status" value="1"/>
</dbReference>
<evidence type="ECO:0000256" key="6">
    <source>
        <dbReference type="ARBA" id="ARBA00022777"/>
    </source>
</evidence>
<protein>
    <recommendedName>
        <fullName evidence="2">histidine kinase</fullName>
        <ecNumber evidence="2">2.7.13.3</ecNumber>
    </recommendedName>
</protein>
<feature type="transmembrane region" description="Helical" evidence="10">
    <location>
        <begin position="78"/>
        <end position="96"/>
    </location>
</feature>
<dbReference type="InterPro" id="IPR036890">
    <property type="entry name" value="HATPase_C_sf"/>
</dbReference>
<sequence>GLVLDGLVRVAELSAGCPARLARPAPEPERAMVELQGEARRVLAAMRRALVVLRADDQAPPPVPDGEPRRRTPGPGRGGVVLAAVTGGLVVITGLLARPTGDPDLDLLLPSLVVDVTRPVALLLLAAQVVALGWWRSAPAGALVVGTAGAVALAFHSHTHFVTDTGWLLLAYGVAAELPRWRAAVLLLAAGPAVTGAFLVIGPPVETPPLTAFDDLFLVLTDLVVVAVVWGIGADHQERRRRRNLESVALDTRETAREVAQERHRIARELHDVVAHHVSAVAVQAGAVRAVSGSQPDAVARAAGHIEEYGRRIRAALPELVDLTPRTSVIDLDRAGVEHILTPLRAGGLPVTAQVRGRSPAAGDAGLFAQRILVESLTNVLRHAGASPTRVLVEHRADDIVVEVTDSGRVHGDLPVVDGAGLGLIGMRERAALLGGDLEAGPAAGGGWCVRARLPRRAPDRVPAPTCST</sequence>
<dbReference type="EMBL" id="CADCUS010000076">
    <property type="protein sequence ID" value="CAA9384694.1"/>
    <property type="molecule type" value="Genomic_DNA"/>
</dbReference>
<comment type="catalytic activity">
    <reaction evidence="1">
        <text>ATP + protein L-histidine = ADP + protein N-phospho-L-histidine.</text>
        <dbReference type="EC" id="2.7.13.3"/>
    </reaction>
</comment>
<dbReference type="GO" id="GO:0046983">
    <property type="term" value="F:protein dimerization activity"/>
    <property type="evidence" value="ECO:0007669"/>
    <property type="project" value="InterPro"/>
</dbReference>
<keyword evidence="5" id="KW-0547">Nucleotide-binding</keyword>
<keyword evidence="10" id="KW-1133">Transmembrane helix</keyword>
<feature type="transmembrane region" description="Helical" evidence="10">
    <location>
        <begin position="213"/>
        <end position="233"/>
    </location>
</feature>
<name>A0A6J4NDV1_9PSEU</name>
<dbReference type="EC" id="2.7.13.3" evidence="2"/>
<keyword evidence="3" id="KW-0597">Phosphoprotein</keyword>
<feature type="non-terminal residue" evidence="13">
    <location>
        <position position="1"/>
    </location>
</feature>
<dbReference type="InterPro" id="IPR011712">
    <property type="entry name" value="Sig_transdc_His_kin_sub3_dim/P"/>
</dbReference>
<dbReference type="GO" id="GO:0016020">
    <property type="term" value="C:membrane"/>
    <property type="evidence" value="ECO:0007669"/>
    <property type="project" value="InterPro"/>
</dbReference>
<evidence type="ECO:0000256" key="4">
    <source>
        <dbReference type="ARBA" id="ARBA00022679"/>
    </source>
</evidence>
<dbReference type="InterPro" id="IPR003594">
    <property type="entry name" value="HATPase_dom"/>
</dbReference>
<keyword evidence="6" id="KW-0418">Kinase</keyword>
<evidence type="ECO:0000256" key="3">
    <source>
        <dbReference type="ARBA" id="ARBA00022553"/>
    </source>
</evidence>
<evidence type="ECO:0000313" key="13">
    <source>
        <dbReference type="EMBL" id="CAA9384694.1"/>
    </source>
</evidence>
<feature type="region of interest" description="Disordered" evidence="9">
    <location>
        <begin position="57"/>
        <end position="77"/>
    </location>
</feature>
<dbReference type="PANTHER" id="PTHR24421:SF10">
    <property type="entry name" value="NITRATE_NITRITE SENSOR PROTEIN NARQ"/>
    <property type="match status" value="1"/>
</dbReference>
<feature type="domain" description="Signal transduction histidine kinase subgroup 3 dimerisation and phosphoacceptor" evidence="12">
    <location>
        <begin position="262"/>
        <end position="313"/>
    </location>
</feature>
<keyword evidence="10" id="KW-0472">Membrane</keyword>
<evidence type="ECO:0000256" key="2">
    <source>
        <dbReference type="ARBA" id="ARBA00012438"/>
    </source>
</evidence>
<proteinExistence type="predicted"/>
<feature type="transmembrane region" description="Helical" evidence="10">
    <location>
        <begin position="181"/>
        <end position="201"/>
    </location>
</feature>
<evidence type="ECO:0000256" key="10">
    <source>
        <dbReference type="SAM" id="Phobius"/>
    </source>
</evidence>
<keyword evidence="10" id="KW-0812">Transmembrane</keyword>
<feature type="domain" description="Histidine kinase/HSP90-like ATPase" evidence="11">
    <location>
        <begin position="368"/>
        <end position="457"/>
    </location>
</feature>
<dbReference type="SUPFAM" id="SSF55874">
    <property type="entry name" value="ATPase domain of HSP90 chaperone/DNA topoisomerase II/histidine kinase"/>
    <property type="match status" value="1"/>
</dbReference>
<organism evidence="13">
    <name type="scientific">uncultured Pseudonocardia sp</name>
    <dbReference type="NCBI Taxonomy" id="211455"/>
    <lineage>
        <taxon>Bacteria</taxon>
        <taxon>Bacillati</taxon>
        <taxon>Actinomycetota</taxon>
        <taxon>Actinomycetes</taxon>
        <taxon>Pseudonocardiales</taxon>
        <taxon>Pseudonocardiaceae</taxon>
        <taxon>Pseudonocardia</taxon>
        <taxon>environmental samples</taxon>
    </lineage>
</organism>
<evidence type="ECO:0000259" key="11">
    <source>
        <dbReference type="Pfam" id="PF02518"/>
    </source>
</evidence>
<dbReference type="GO" id="GO:0000155">
    <property type="term" value="F:phosphorelay sensor kinase activity"/>
    <property type="evidence" value="ECO:0007669"/>
    <property type="project" value="InterPro"/>
</dbReference>
<evidence type="ECO:0000259" key="12">
    <source>
        <dbReference type="Pfam" id="PF07730"/>
    </source>
</evidence>
<dbReference type="PANTHER" id="PTHR24421">
    <property type="entry name" value="NITRATE/NITRITE SENSOR PROTEIN NARX-RELATED"/>
    <property type="match status" value="1"/>
</dbReference>
<dbReference type="Pfam" id="PF02518">
    <property type="entry name" value="HATPase_c"/>
    <property type="match status" value="1"/>
</dbReference>
<dbReference type="InterPro" id="IPR050482">
    <property type="entry name" value="Sensor_HK_TwoCompSys"/>
</dbReference>
<feature type="transmembrane region" description="Helical" evidence="10">
    <location>
        <begin position="142"/>
        <end position="161"/>
    </location>
</feature>
<keyword evidence="7" id="KW-0067">ATP-binding</keyword>
<evidence type="ECO:0000256" key="1">
    <source>
        <dbReference type="ARBA" id="ARBA00000085"/>
    </source>
</evidence>
<reference evidence="13" key="1">
    <citation type="submission" date="2020-02" db="EMBL/GenBank/DDBJ databases">
        <authorList>
            <person name="Meier V. D."/>
        </authorList>
    </citation>
    <scope>NUCLEOTIDE SEQUENCE</scope>
    <source>
        <strain evidence="13">AVDCRST_MAG66</strain>
    </source>
</reference>
<evidence type="ECO:0000256" key="7">
    <source>
        <dbReference type="ARBA" id="ARBA00022840"/>
    </source>
</evidence>